<dbReference type="GO" id="GO:0020037">
    <property type="term" value="F:heme binding"/>
    <property type="evidence" value="ECO:0007669"/>
    <property type="project" value="InterPro"/>
</dbReference>
<evidence type="ECO:0000256" key="6">
    <source>
        <dbReference type="ARBA" id="ARBA00022723"/>
    </source>
</evidence>
<dbReference type="SUPFAM" id="SSF48264">
    <property type="entry name" value="Cytochrome P450"/>
    <property type="match status" value="1"/>
</dbReference>
<proteinExistence type="inferred from homology"/>
<evidence type="ECO:0000256" key="2">
    <source>
        <dbReference type="ARBA" id="ARBA00004174"/>
    </source>
</evidence>
<dbReference type="EMBL" id="JARQZJ010000094">
    <property type="protein sequence ID" value="KAK9884816.1"/>
    <property type="molecule type" value="Genomic_DNA"/>
</dbReference>
<dbReference type="PRINTS" id="PR00464">
    <property type="entry name" value="EP450II"/>
</dbReference>
<dbReference type="InterPro" id="IPR050476">
    <property type="entry name" value="Insect_CytP450_Detox"/>
</dbReference>
<evidence type="ECO:0000256" key="9">
    <source>
        <dbReference type="ARBA" id="ARBA00023002"/>
    </source>
</evidence>
<keyword evidence="13" id="KW-0812">Transmembrane</keyword>
<comment type="subcellular location">
    <subcellularLocation>
        <location evidence="3">Endoplasmic reticulum membrane</location>
        <topology evidence="3">Peripheral membrane protein</topology>
    </subcellularLocation>
    <subcellularLocation>
        <location evidence="2">Microsome membrane</location>
        <topology evidence="2">Peripheral membrane protein</topology>
    </subcellularLocation>
</comment>
<dbReference type="Gene3D" id="1.10.630.10">
    <property type="entry name" value="Cytochrome P450"/>
    <property type="match status" value="1"/>
</dbReference>
<dbReference type="AlphaFoldDB" id="A0AAW1UMI4"/>
<evidence type="ECO:0000256" key="10">
    <source>
        <dbReference type="ARBA" id="ARBA00023004"/>
    </source>
</evidence>
<keyword evidence="15" id="KW-1185">Reference proteome</keyword>
<dbReference type="PANTHER" id="PTHR24292">
    <property type="entry name" value="CYTOCHROME P450"/>
    <property type="match status" value="1"/>
</dbReference>
<keyword evidence="12 13" id="KW-0472">Membrane</keyword>
<evidence type="ECO:0000256" key="1">
    <source>
        <dbReference type="ARBA" id="ARBA00001971"/>
    </source>
</evidence>
<dbReference type="InterPro" id="IPR001128">
    <property type="entry name" value="Cyt_P450"/>
</dbReference>
<dbReference type="Proteomes" id="UP001431783">
    <property type="component" value="Unassembled WGS sequence"/>
</dbReference>
<protein>
    <recommendedName>
        <fullName evidence="16">Cytochrome P450</fullName>
    </recommendedName>
</protein>
<organism evidence="14 15">
    <name type="scientific">Henosepilachna vigintioctopunctata</name>
    <dbReference type="NCBI Taxonomy" id="420089"/>
    <lineage>
        <taxon>Eukaryota</taxon>
        <taxon>Metazoa</taxon>
        <taxon>Ecdysozoa</taxon>
        <taxon>Arthropoda</taxon>
        <taxon>Hexapoda</taxon>
        <taxon>Insecta</taxon>
        <taxon>Pterygota</taxon>
        <taxon>Neoptera</taxon>
        <taxon>Endopterygota</taxon>
        <taxon>Coleoptera</taxon>
        <taxon>Polyphaga</taxon>
        <taxon>Cucujiformia</taxon>
        <taxon>Coccinelloidea</taxon>
        <taxon>Coccinellidae</taxon>
        <taxon>Epilachninae</taxon>
        <taxon>Epilachnini</taxon>
        <taxon>Henosepilachna</taxon>
    </lineage>
</organism>
<keyword evidence="6" id="KW-0479">Metal-binding</keyword>
<keyword evidence="10" id="KW-0408">Iron</keyword>
<keyword evidence="8" id="KW-0492">Microsome</keyword>
<keyword evidence="9" id="KW-0560">Oxidoreductase</keyword>
<evidence type="ECO:0000256" key="13">
    <source>
        <dbReference type="SAM" id="Phobius"/>
    </source>
</evidence>
<evidence type="ECO:0000313" key="14">
    <source>
        <dbReference type="EMBL" id="KAK9884816.1"/>
    </source>
</evidence>
<evidence type="ECO:0000256" key="4">
    <source>
        <dbReference type="ARBA" id="ARBA00010617"/>
    </source>
</evidence>
<evidence type="ECO:0000256" key="11">
    <source>
        <dbReference type="ARBA" id="ARBA00023033"/>
    </source>
</evidence>
<dbReference type="GO" id="GO:0005506">
    <property type="term" value="F:iron ion binding"/>
    <property type="evidence" value="ECO:0007669"/>
    <property type="project" value="InterPro"/>
</dbReference>
<gene>
    <name evidence="14" type="ORF">WA026_009043</name>
</gene>
<evidence type="ECO:0000256" key="12">
    <source>
        <dbReference type="ARBA" id="ARBA00023136"/>
    </source>
</evidence>
<keyword evidence="11" id="KW-0503">Monooxygenase</keyword>
<accession>A0AAW1UMI4</accession>
<keyword evidence="5" id="KW-0349">Heme</keyword>
<evidence type="ECO:0000313" key="15">
    <source>
        <dbReference type="Proteomes" id="UP001431783"/>
    </source>
</evidence>
<dbReference type="GO" id="GO:0005789">
    <property type="term" value="C:endoplasmic reticulum membrane"/>
    <property type="evidence" value="ECO:0007669"/>
    <property type="project" value="UniProtKB-SubCell"/>
</dbReference>
<keyword evidence="7" id="KW-0256">Endoplasmic reticulum</keyword>
<evidence type="ECO:0008006" key="16">
    <source>
        <dbReference type="Google" id="ProtNLM"/>
    </source>
</evidence>
<dbReference type="GO" id="GO:0016705">
    <property type="term" value="F:oxidoreductase activity, acting on paired donors, with incorporation or reduction of molecular oxygen"/>
    <property type="evidence" value="ECO:0007669"/>
    <property type="project" value="InterPro"/>
</dbReference>
<sequence>MEFITYIITIFSGFVLVLLWLRRRFSYWERRGVATISSSLLFRNMKEAILQKNSSSERVLYNYRKFKSLGCKHCGIYFLWKPIYIAMDTEVVKSIMQTDFQYFMSRGIYYDEKNDPLSAHLFSLAGNKWKLLRNKLSPFFTTGQMKMMFETMMISANALKEVLNKQIGNAVDIEDVLGRFATDIIGSCAFDLDCESLENPQSEYRIKSKRFFHRTFFENIKLLSSIVAPQILKTFKMKLTPDEVSEFFMRIVEDHVAYREKNNIFRKDLMQLLIQLKNNGKLVDDEKLPLENITEQENELTLKEIAAQFLSSLELDSKRRRQL</sequence>
<evidence type="ECO:0000256" key="3">
    <source>
        <dbReference type="ARBA" id="ARBA00004406"/>
    </source>
</evidence>
<dbReference type="PANTHER" id="PTHR24292:SF100">
    <property type="entry name" value="CYTOCHROME P450 6A16, ISOFORM B-RELATED"/>
    <property type="match status" value="1"/>
</dbReference>
<comment type="cofactor">
    <cofactor evidence="1">
        <name>heme</name>
        <dbReference type="ChEBI" id="CHEBI:30413"/>
    </cofactor>
</comment>
<comment type="caution">
    <text evidence="14">The sequence shown here is derived from an EMBL/GenBank/DDBJ whole genome shotgun (WGS) entry which is preliminary data.</text>
</comment>
<reference evidence="14 15" key="1">
    <citation type="submission" date="2023-03" db="EMBL/GenBank/DDBJ databases">
        <title>Genome insight into feeding habits of ladybird beetles.</title>
        <authorList>
            <person name="Li H.-S."/>
            <person name="Huang Y.-H."/>
            <person name="Pang H."/>
        </authorList>
    </citation>
    <scope>NUCLEOTIDE SEQUENCE [LARGE SCALE GENOMIC DNA]</scope>
    <source>
        <strain evidence="14">SYSU_2023b</strain>
        <tissue evidence="14">Whole body</tissue>
    </source>
</reference>
<name>A0AAW1UMI4_9CUCU</name>
<comment type="similarity">
    <text evidence="4">Belongs to the cytochrome P450 family.</text>
</comment>
<feature type="transmembrane region" description="Helical" evidence="13">
    <location>
        <begin position="6"/>
        <end position="21"/>
    </location>
</feature>
<dbReference type="GO" id="GO:0004497">
    <property type="term" value="F:monooxygenase activity"/>
    <property type="evidence" value="ECO:0007669"/>
    <property type="project" value="UniProtKB-KW"/>
</dbReference>
<evidence type="ECO:0000256" key="8">
    <source>
        <dbReference type="ARBA" id="ARBA00022848"/>
    </source>
</evidence>
<evidence type="ECO:0000256" key="5">
    <source>
        <dbReference type="ARBA" id="ARBA00022617"/>
    </source>
</evidence>
<dbReference type="InterPro" id="IPR002402">
    <property type="entry name" value="Cyt_P450_E_grp-II"/>
</dbReference>
<dbReference type="InterPro" id="IPR036396">
    <property type="entry name" value="Cyt_P450_sf"/>
</dbReference>
<evidence type="ECO:0000256" key="7">
    <source>
        <dbReference type="ARBA" id="ARBA00022824"/>
    </source>
</evidence>
<keyword evidence="13" id="KW-1133">Transmembrane helix</keyword>
<dbReference type="Pfam" id="PF00067">
    <property type="entry name" value="p450"/>
    <property type="match status" value="1"/>
</dbReference>